<sequence length="269" mass="29563">MEAALQHRSQIEAGLRLALKRDEFELHAQVQVDSDHRPIGAEALLRWRHPERGLVAPVEFIGLAEDLGLIVPIGQWVIERAAAQLAAWQGQALLGRLTLAVNVSARQLHDPGFVAMVRRAVATHGIDPGLLKLEITESAVLNDINEVVGLMQALGESGVRFSMDDFGTGYSSLQYLKRLPLSQLKIDRSFVNDIATDPNDQAIVRTIIAMAHTMNLDVIAEGVETELQRSLLGAAGCTRFQGYLIGRPVPVGEFEALARSLLERRRDAR</sequence>
<dbReference type="Gene3D" id="3.20.20.450">
    <property type="entry name" value="EAL domain"/>
    <property type="match status" value="1"/>
</dbReference>
<feature type="domain" description="EAL" evidence="1">
    <location>
        <begin position="8"/>
        <end position="262"/>
    </location>
</feature>
<evidence type="ECO:0000313" key="2">
    <source>
        <dbReference type="EMBL" id="MDP4302073.1"/>
    </source>
</evidence>
<gene>
    <name evidence="2" type="ORF">Q8X39_15645</name>
</gene>
<dbReference type="InterPro" id="IPR050706">
    <property type="entry name" value="Cyclic-di-GMP_PDE-like"/>
</dbReference>
<proteinExistence type="predicted"/>
<dbReference type="InterPro" id="IPR035919">
    <property type="entry name" value="EAL_sf"/>
</dbReference>
<dbReference type="Proteomes" id="UP001235760">
    <property type="component" value="Unassembled WGS sequence"/>
</dbReference>
<evidence type="ECO:0000259" key="1">
    <source>
        <dbReference type="PROSITE" id="PS50883"/>
    </source>
</evidence>
<name>A0ABT9G7C1_LEPDI</name>
<comment type="caution">
    <text evidence="2">The sequence shown here is derived from an EMBL/GenBank/DDBJ whole genome shotgun (WGS) entry which is preliminary data.</text>
</comment>
<dbReference type="EMBL" id="JAUZEE010000009">
    <property type="protein sequence ID" value="MDP4302073.1"/>
    <property type="molecule type" value="Genomic_DNA"/>
</dbReference>
<accession>A0ABT9G7C1</accession>
<dbReference type="PANTHER" id="PTHR33121">
    <property type="entry name" value="CYCLIC DI-GMP PHOSPHODIESTERASE PDEF"/>
    <property type="match status" value="1"/>
</dbReference>
<dbReference type="SUPFAM" id="SSF141868">
    <property type="entry name" value="EAL domain-like"/>
    <property type="match status" value="1"/>
</dbReference>
<evidence type="ECO:0000313" key="3">
    <source>
        <dbReference type="Proteomes" id="UP001235760"/>
    </source>
</evidence>
<dbReference type="SMART" id="SM00052">
    <property type="entry name" value="EAL"/>
    <property type="match status" value="1"/>
</dbReference>
<dbReference type="PROSITE" id="PS50883">
    <property type="entry name" value="EAL"/>
    <property type="match status" value="1"/>
</dbReference>
<dbReference type="Pfam" id="PF00563">
    <property type="entry name" value="EAL"/>
    <property type="match status" value="1"/>
</dbReference>
<reference evidence="2 3" key="1">
    <citation type="submission" date="2023-08" db="EMBL/GenBank/DDBJ databases">
        <authorList>
            <person name="Roldan D.M."/>
            <person name="Menes R.J."/>
        </authorList>
    </citation>
    <scope>NUCLEOTIDE SEQUENCE [LARGE SCALE GENOMIC DNA]</scope>
    <source>
        <strain evidence="2 3">CCM 2812</strain>
    </source>
</reference>
<dbReference type="InterPro" id="IPR001633">
    <property type="entry name" value="EAL_dom"/>
</dbReference>
<dbReference type="PANTHER" id="PTHR33121:SF70">
    <property type="entry name" value="SIGNALING PROTEIN YKOW"/>
    <property type="match status" value="1"/>
</dbReference>
<protein>
    <submittedName>
        <fullName evidence="2">EAL domain-containing protein</fullName>
    </submittedName>
</protein>
<organism evidence="2 3">
    <name type="scientific">Leptothrix discophora</name>
    <dbReference type="NCBI Taxonomy" id="89"/>
    <lineage>
        <taxon>Bacteria</taxon>
        <taxon>Pseudomonadati</taxon>
        <taxon>Pseudomonadota</taxon>
        <taxon>Betaproteobacteria</taxon>
        <taxon>Burkholderiales</taxon>
        <taxon>Sphaerotilaceae</taxon>
        <taxon>Leptothrix</taxon>
    </lineage>
</organism>
<dbReference type="CDD" id="cd01948">
    <property type="entry name" value="EAL"/>
    <property type="match status" value="1"/>
</dbReference>
<keyword evidence="3" id="KW-1185">Reference proteome</keyword>